<sequence length="143" mass="15328">MSLAFLQTGTTRQDLSRDPKNVLARPVVPEVFAFLREGSPRGLAILLHKGLPLPSPPEHFPAYLSRFAVAPLAFSDVHSPRSTLPVDTAFVKFRAIVAEICPILSSEVAVDEIANILGLGAPFPFNPFATGSSQSPLSPPLDL</sequence>
<gene>
    <name evidence="1" type="ORF">M404DRAFT_35461</name>
</gene>
<organism evidence="1 2">
    <name type="scientific">Pisolithus tinctorius Marx 270</name>
    <dbReference type="NCBI Taxonomy" id="870435"/>
    <lineage>
        <taxon>Eukaryota</taxon>
        <taxon>Fungi</taxon>
        <taxon>Dikarya</taxon>
        <taxon>Basidiomycota</taxon>
        <taxon>Agaricomycotina</taxon>
        <taxon>Agaricomycetes</taxon>
        <taxon>Agaricomycetidae</taxon>
        <taxon>Boletales</taxon>
        <taxon>Sclerodermatineae</taxon>
        <taxon>Pisolithaceae</taxon>
        <taxon>Pisolithus</taxon>
    </lineage>
</organism>
<evidence type="ECO:0000313" key="1">
    <source>
        <dbReference type="EMBL" id="KIN94018.1"/>
    </source>
</evidence>
<dbReference type="Proteomes" id="UP000054217">
    <property type="component" value="Unassembled WGS sequence"/>
</dbReference>
<accession>A0A0C3NES8</accession>
<dbReference type="AlphaFoldDB" id="A0A0C3NES8"/>
<dbReference type="InParanoid" id="A0A0C3NES8"/>
<reference evidence="1 2" key="1">
    <citation type="submission" date="2014-04" db="EMBL/GenBank/DDBJ databases">
        <authorList>
            <consortium name="DOE Joint Genome Institute"/>
            <person name="Kuo A."/>
            <person name="Kohler A."/>
            <person name="Costa M.D."/>
            <person name="Nagy L.G."/>
            <person name="Floudas D."/>
            <person name="Copeland A."/>
            <person name="Barry K.W."/>
            <person name="Cichocki N."/>
            <person name="Veneault-Fourrey C."/>
            <person name="LaButti K."/>
            <person name="Lindquist E.A."/>
            <person name="Lipzen A."/>
            <person name="Lundell T."/>
            <person name="Morin E."/>
            <person name="Murat C."/>
            <person name="Sun H."/>
            <person name="Tunlid A."/>
            <person name="Henrissat B."/>
            <person name="Grigoriev I.V."/>
            <person name="Hibbett D.S."/>
            <person name="Martin F."/>
            <person name="Nordberg H.P."/>
            <person name="Cantor M.N."/>
            <person name="Hua S.X."/>
        </authorList>
    </citation>
    <scope>NUCLEOTIDE SEQUENCE [LARGE SCALE GENOMIC DNA]</scope>
    <source>
        <strain evidence="1 2">Marx 270</strain>
    </source>
</reference>
<dbReference type="EMBL" id="KN832118">
    <property type="protein sequence ID" value="KIN94018.1"/>
    <property type="molecule type" value="Genomic_DNA"/>
</dbReference>
<protein>
    <submittedName>
        <fullName evidence="1">Uncharacterized protein</fullName>
    </submittedName>
</protein>
<keyword evidence="2" id="KW-1185">Reference proteome</keyword>
<dbReference type="HOGENOM" id="CLU_1806987_0_0_1"/>
<name>A0A0C3NES8_PISTI</name>
<evidence type="ECO:0000313" key="2">
    <source>
        <dbReference type="Proteomes" id="UP000054217"/>
    </source>
</evidence>
<proteinExistence type="predicted"/>
<reference evidence="2" key="2">
    <citation type="submission" date="2015-01" db="EMBL/GenBank/DDBJ databases">
        <title>Evolutionary Origins and Diversification of the Mycorrhizal Mutualists.</title>
        <authorList>
            <consortium name="DOE Joint Genome Institute"/>
            <consortium name="Mycorrhizal Genomics Consortium"/>
            <person name="Kohler A."/>
            <person name="Kuo A."/>
            <person name="Nagy L.G."/>
            <person name="Floudas D."/>
            <person name="Copeland A."/>
            <person name="Barry K.W."/>
            <person name="Cichocki N."/>
            <person name="Veneault-Fourrey C."/>
            <person name="LaButti K."/>
            <person name="Lindquist E.A."/>
            <person name="Lipzen A."/>
            <person name="Lundell T."/>
            <person name="Morin E."/>
            <person name="Murat C."/>
            <person name="Riley R."/>
            <person name="Ohm R."/>
            <person name="Sun H."/>
            <person name="Tunlid A."/>
            <person name="Henrissat B."/>
            <person name="Grigoriev I.V."/>
            <person name="Hibbett D.S."/>
            <person name="Martin F."/>
        </authorList>
    </citation>
    <scope>NUCLEOTIDE SEQUENCE [LARGE SCALE GENOMIC DNA]</scope>
    <source>
        <strain evidence="2">Marx 270</strain>
    </source>
</reference>